<gene>
    <name evidence="5" type="ORF">SAMN06265340_11322</name>
</gene>
<evidence type="ECO:0000256" key="1">
    <source>
        <dbReference type="ARBA" id="ARBA00004196"/>
    </source>
</evidence>
<dbReference type="RefSeq" id="WP_089323547.1">
    <property type="nucleotide sequence ID" value="NZ_FZOB01000013.1"/>
</dbReference>
<dbReference type="PANTHER" id="PTHR42852:SF13">
    <property type="entry name" value="PROTEIN DIPZ"/>
    <property type="match status" value="1"/>
</dbReference>
<dbReference type="InterPro" id="IPR017937">
    <property type="entry name" value="Thioredoxin_CS"/>
</dbReference>
<dbReference type="GO" id="GO:0016491">
    <property type="term" value="F:oxidoreductase activity"/>
    <property type="evidence" value="ECO:0007669"/>
    <property type="project" value="InterPro"/>
</dbReference>
<dbReference type="InterPro" id="IPR013740">
    <property type="entry name" value="Redoxin"/>
</dbReference>
<dbReference type="SUPFAM" id="SSF52833">
    <property type="entry name" value="Thioredoxin-like"/>
    <property type="match status" value="1"/>
</dbReference>
<dbReference type="Proteomes" id="UP000198405">
    <property type="component" value="Unassembled WGS sequence"/>
</dbReference>
<comment type="subcellular location">
    <subcellularLocation>
        <location evidence="1">Cell envelope</location>
    </subcellularLocation>
</comment>
<feature type="domain" description="Thioredoxin" evidence="4">
    <location>
        <begin position="43"/>
        <end position="189"/>
    </location>
</feature>
<evidence type="ECO:0000259" key="4">
    <source>
        <dbReference type="PROSITE" id="PS51352"/>
    </source>
</evidence>
<dbReference type="EMBL" id="FZOB01000013">
    <property type="protein sequence ID" value="SNR88136.1"/>
    <property type="molecule type" value="Genomic_DNA"/>
</dbReference>
<keyword evidence="2" id="KW-0201">Cytochrome c-type biogenesis</keyword>
<dbReference type="PANTHER" id="PTHR42852">
    <property type="entry name" value="THIOL:DISULFIDE INTERCHANGE PROTEIN DSBE"/>
    <property type="match status" value="1"/>
</dbReference>
<dbReference type="PROSITE" id="PS51257">
    <property type="entry name" value="PROKAR_LIPOPROTEIN"/>
    <property type="match status" value="1"/>
</dbReference>
<protein>
    <submittedName>
        <fullName evidence="5">Peroxiredoxin</fullName>
    </submittedName>
</protein>
<proteinExistence type="predicted"/>
<keyword evidence="3" id="KW-0676">Redox-active center</keyword>
<organism evidence="5 6">
    <name type="scientific">Desulfurobacterium atlanticum</name>
    <dbReference type="NCBI Taxonomy" id="240169"/>
    <lineage>
        <taxon>Bacteria</taxon>
        <taxon>Pseudomonadati</taxon>
        <taxon>Aquificota</taxon>
        <taxon>Aquificia</taxon>
        <taxon>Desulfurobacteriales</taxon>
        <taxon>Desulfurobacteriaceae</taxon>
        <taxon>Desulfurobacterium</taxon>
    </lineage>
</organism>
<evidence type="ECO:0000313" key="5">
    <source>
        <dbReference type="EMBL" id="SNR88136.1"/>
    </source>
</evidence>
<dbReference type="Gene3D" id="3.40.30.10">
    <property type="entry name" value="Glutaredoxin"/>
    <property type="match status" value="1"/>
</dbReference>
<reference evidence="6" key="1">
    <citation type="submission" date="2017-06" db="EMBL/GenBank/DDBJ databases">
        <authorList>
            <person name="Varghese N."/>
            <person name="Submissions S."/>
        </authorList>
    </citation>
    <scope>NUCLEOTIDE SEQUENCE [LARGE SCALE GENOMIC DNA]</scope>
    <source>
        <strain evidence="6">DSM 15668</strain>
    </source>
</reference>
<dbReference type="PROSITE" id="PS51352">
    <property type="entry name" value="THIOREDOXIN_2"/>
    <property type="match status" value="1"/>
</dbReference>
<dbReference type="InterPro" id="IPR050553">
    <property type="entry name" value="Thioredoxin_ResA/DsbE_sf"/>
</dbReference>
<dbReference type="CDD" id="cd02966">
    <property type="entry name" value="TlpA_like_family"/>
    <property type="match status" value="1"/>
</dbReference>
<evidence type="ECO:0000313" key="6">
    <source>
        <dbReference type="Proteomes" id="UP000198405"/>
    </source>
</evidence>
<evidence type="ECO:0000256" key="3">
    <source>
        <dbReference type="ARBA" id="ARBA00023284"/>
    </source>
</evidence>
<dbReference type="GO" id="GO:0030313">
    <property type="term" value="C:cell envelope"/>
    <property type="evidence" value="ECO:0007669"/>
    <property type="project" value="UniProtKB-SubCell"/>
</dbReference>
<accession>A0A238ZXH6</accession>
<dbReference type="GO" id="GO:0017004">
    <property type="term" value="P:cytochrome complex assembly"/>
    <property type="evidence" value="ECO:0007669"/>
    <property type="project" value="UniProtKB-KW"/>
</dbReference>
<dbReference type="InterPro" id="IPR036249">
    <property type="entry name" value="Thioredoxin-like_sf"/>
</dbReference>
<name>A0A238ZXH6_9BACT</name>
<dbReference type="InterPro" id="IPR013766">
    <property type="entry name" value="Thioredoxin_domain"/>
</dbReference>
<dbReference type="PROSITE" id="PS00194">
    <property type="entry name" value="THIOREDOXIN_1"/>
    <property type="match status" value="1"/>
</dbReference>
<keyword evidence="6" id="KW-1185">Reference proteome</keyword>
<sequence length="190" mass="21247">MKRKLLLASLIFAVALSGCGKKEEKSATVEKPHVEEKAVESQKPKCVPGYNFELVSVDGKKVSLSDFKGKVVILQFFGEFCPTCLKEIPYLNELYEKYKGKVVVIGMNTDYEGTPPPRLKKFVESKGIKYPVVVVDGKTWMNYPGFFTGSDIIPQTFFLDKSGNVCYYGVGFAPGDEMRYKTAVERLLQG</sequence>
<evidence type="ECO:0000256" key="2">
    <source>
        <dbReference type="ARBA" id="ARBA00022748"/>
    </source>
</evidence>
<dbReference type="OrthoDB" id="25753at2"/>
<dbReference type="Pfam" id="PF08534">
    <property type="entry name" value="Redoxin"/>
    <property type="match status" value="1"/>
</dbReference>
<dbReference type="AlphaFoldDB" id="A0A238ZXH6"/>